<dbReference type="Proteomes" id="UP000266340">
    <property type="component" value="Unassembled WGS sequence"/>
</dbReference>
<name>A0A398CPJ2_9BACL</name>
<gene>
    <name evidence="2" type="ORF">D3H35_07575</name>
</gene>
<keyword evidence="3" id="KW-1185">Reference proteome</keyword>
<protein>
    <submittedName>
        <fullName evidence="2">Uncharacterized protein</fullName>
    </submittedName>
</protein>
<reference evidence="2 3" key="1">
    <citation type="submission" date="2018-09" db="EMBL/GenBank/DDBJ databases">
        <title>Cohnella cavernae sp. nov., isolated from a karst cave.</title>
        <authorList>
            <person name="Zhu H."/>
        </authorList>
    </citation>
    <scope>NUCLEOTIDE SEQUENCE [LARGE SCALE GENOMIC DNA]</scope>
    <source>
        <strain evidence="2 3">K2E09-144</strain>
    </source>
</reference>
<proteinExistence type="predicted"/>
<accession>A0A398CPJ2</accession>
<evidence type="ECO:0000313" key="3">
    <source>
        <dbReference type="Proteomes" id="UP000266340"/>
    </source>
</evidence>
<comment type="caution">
    <text evidence="2">The sequence shown here is derived from an EMBL/GenBank/DDBJ whole genome shotgun (WGS) entry which is preliminary data.</text>
</comment>
<organism evidence="2 3">
    <name type="scientific">Cohnella faecalis</name>
    <dbReference type="NCBI Taxonomy" id="2315694"/>
    <lineage>
        <taxon>Bacteria</taxon>
        <taxon>Bacillati</taxon>
        <taxon>Bacillota</taxon>
        <taxon>Bacilli</taxon>
        <taxon>Bacillales</taxon>
        <taxon>Paenibacillaceae</taxon>
        <taxon>Cohnella</taxon>
    </lineage>
</organism>
<evidence type="ECO:0000256" key="1">
    <source>
        <dbReference type="SAM" id="MobiDB-lite"/>
    </source>
</evidence>
<dbReference type="AlphaFoldDB" id="A0A398CPJ2"/>
<dbReference type="EMBL" id="QXJM01000027">
    <property type="protein sequence ID" value="RIE04435.1"/>
    <property type="molecule type" value="Genomic_DNA"/>
</dbReference>
<dbReference type="RefSeq" id="WP_119148474.1">
    <property type="nucleotide sequence ID" value="NZ_QXJM01000027.1"/>
</dbReference>
<evidence type="ECO:0000313" key="2">
    <source>
        <dbReference type="EMBL" id="RIE04435.1"/>
    </source>
</evidence>
<sequence length="68" mass="7215">MKPIDFFGTVSGSLLPYEATATKTDRDIVAATSSDQQRGDLPSCMDEKGAHKGTFIHQTEGGDELIGA</sequence>
<feature type="region of interest" description="Disordered" evidence="1">
    <location>
        <begin position="32"/>
        <end position="68"/>
    </location>
</feature>